<dbReference type="EMBL" id="FNNC01000004">
    <property type="protein sequence ID" value="SDW70392.1"/>
    <property type="molecule type" value="Genomic_DNA"/>
</dbReference>
<keyword evidence="4" id="KW-1185">Reference proteome</keyword>
<dbReference type="Gene3D" id="3.30.450.40">
    <property type="match status" value="1"/>
</dbReference>
<dbReference type="PANTHER" id="PTHR21021:SF15">
    <property type="entry name" value="FREE METHIONINE-R-SULFOXIDE REDUCTASE"/>
    <property type="match status" value="1"/>
</dbReference>
<dbReference type="InterPro" id="IPR029016">
    <property type="entry name" value="GAF-like_dom_sf"/>
</dbReference>
<dbReference type="Pfam" id="PF01590">
    <property type="entry name" value="GAF"/>
    <property type="match status" value="1"/>
</dbReference>
<dbReference type="InterPro" id="IPR003018">
    <property type="entry name" value="GAF"/>
</dbReference>
<dbReference type="SMART" id="SM00065">
    <property type="entry name" value="GAF"/>
    <property type="match status" value="1"/>
</dbReference>
<evidence type="ECO:0000256" key="1">
    <source>
        <dbReference type="ARBA" id="ARBA00038454"/>
    </source>
</evidence>
<gene>
    <name evidence="3" type="ORF">SAMN05421781_2191</name>
</gene>
<sequence>MSFQPVSYDSSLEKSYHTLCQQAKALFSDENNQTANLANASALLNQFLSNVNWVGFYIWNETENELVLGPFQGLPACNRITPGKGVCGTAYQKKQTVRVEDVHAFPGHIACDAASQSEIVVPLFTPEGDVYGVLDIDSPVLNRFSEQEESFLRQFADEIEHGLFSTKN</sequence>
<comment type="similarity">
    <text evidence="1">Belongs to the free Met sulfoxide reductase family.</text>
</comment>
<dbReference type="PANTHER" id="PTHR21021">
    <property type="entry name" value="GAF/PUTATIVE CYTOSKELETAL PROTEIN"/>
    <property type="match status" value="1"/>
</dbReference>
<dbReference type="GO" id="GO:0033745">
    <property type="term" value="F:L-methionine-(R)-S-oxide reductase activity"/>
    <property type="evidence" value="ECO:0007669"/>
    <property type="project" value="TreeGrafter"/>
</dbReference>
<reference evidence="3 4" key="1">
    <citation type="submission" date="2016-10" db="EMBL/GenBank/DDBJ databases">
        <authorList>
            <person name="de Groot N.N."/>
        </authorList>
    </citation>
    <scope>NUCLEOTIDE SEQUENCE [LARGE SCALE GENOMIC DNA]</scope>
    <source>
        <strain evidence="3 4">DSM 23126</strain>
    </source>
</reference>
<name>A0A1H2VPQ5_9BACI</name>
<dbReference type="InterPro" id="IPR000614">
    <property type="entry name" value="FRMsr_CS"/>
</dbReference>
<evidence type="ECO:0000259" key="2">
    <source>
        <dbReference type="SMART" id="SM00065"/>
    </source>
</evidence>
<evidence type="ECO:0000313" key="3">
    <source>
        <dbReference type="EMBL" id="SDW70392.1"/>
    </source>
</evidence>
<feature type="domain" description="GAF" evidence="2">
    <location>
        <begin position="32"/>
        <end position="168"/>
    </location>
</feature>
<evidence type="ECO:0000313" key="4">
    <source>
        <dbReference type="Proteomes" id="UP000199488"/>
    </source>
</evidence>
<proteinExistence type="inferred from homology"/>
<dbReference type="GO" id="GO:0005829">
    <property type="term" value="C:cytosol"/>
    <property type="evidence" value="ECO:0007669"/>
    <property type="project" value="TreeGrafter"/>
</dbReference>
<dbReference type="InterPro" id="IPR051330">
    <property type="entry name" value="Phosphatase_reg/MetRdx"/>
</dbReference>
<dbReference type="STRING" id="1122204.SAMN05421781_2191"/>
<accession>A0A1H2VPQ5</accession>
<protein>
    <submittedName>
        <fullName evidence="3">GAF domain-containing protein</fullName>
    </submittedName>
</protein>
<dbReference type="Proteomes" id="UP000199488">
    <property type="component" value="Unassembled WGS sequence"/>
</dbReference>
<dbReference type="RefSeq" id="WP_091614902.1">
    <property type="nucleotide sequence ID" value="NZ_FNNC01000004.1"/>
</dbReference>
<dbReference type="PROSITE" id="PS01320">
    <property type="entry name" value="UPF0067"/>
    <property type="match status" value="1"/>
</dbReference>
<dbReference type="SUPFAM" id="SSF55781">
    <property type="entry name" value="GAF domain-like"/>
    <property type="match status" value="1"/>
</dbReference>
<dbReference type="FunFam" id="3.30.450.40:FF:000008">
    <property type="entry name" value="GAF domain-containing proteins"/>
    <property type="match status" value="1"/>
</dbReference>
<dbReference type="AlphaFoldDB" id="A0A1H2VPQ5"/>
<organism evidence="3 4">
    <name type="scientific">Marinococcus luteus</name>
    <dbReference type="NCBI Taxonomy" id="1122204"/>
    <lineage>
        <taxon>Bacteria</taxon>
        <taxon>Bacillati</taxon>
        <taxon>Bacillota</taxon>
        <taxon>Bacilli</taxon>
        <taxon>Bacillales</taxon>
        <taxon>Bacillaceae</taxon>
        <taxon>Marinococcus</taxon>
    </lineage>
</organism>
<dbReference type="OrthoDB" id="9796252at2"/>